<evidence type="ECO:0000256" key="1">
    <source>
        <dbReference type="SAM" id="SignalP"/>
    </source>
</evidence>
<gene>
    <name evidence="3" type="ORF">A2519_02940</name>
</gene>
<evidence type="ECO:0000313" key="3">
    <source>
        <dbReference type="EMBL" id="OGK07406.1"/>
    </source>
</evidence>
<name>A0A1F7FLM1_UNCRA</name>
<protein>
    <recommendedName>
        <fullName evidence="2">Secretion system C-terminal sorting domain-containing protein</fullName>
    </recommendedName>
</protein>
<dbReference type="EMBL" id="MFYX01000008">
    <property type="protein sequence ID" value="OGK07406.1"/>
    <property type="molecule type" value="Genomic_DNA"/>
</dbReference>
<feature type="signal peptide" evidence="1">
    <location>
        <begin position="1"/>
        <end position="20"/>
    </location>
</feature>
<dbReference type="InterPro" id="IPR026444">
    <property type="entry name" value="Secre_tail"/>
</dbReference>
<reference evidence="3 4" key="1">
    <citation type="journal article" date="2016" name="Nat. Commun.">
        <title>Thousands of microbial genomes shed light on interconnected biogeochemical processes in an aquifer system.</title>
        <authorList>
            <person name="Anantharaman K."/>
            <person name="Brown C.T."/>
            <person name="Hug L.A."/>
            <person name="Sharon I."/>
            <person name="Castelle C.J."/>
            <person name="Probst A.J."/>
            <person name="Thomas B.C."/>
            <person name="Singh A."/>
            <person name="Wilkins M.J."/>
            <person name="Karaoz U."/>
            <person name="Brodie E.L."/>
            <person name="Williams K.H."/>
            <person name="Hubbard S.S."/>
            <person name="Banfield J.F."/>
        </authorList>
    </citation>
    <scope>NUCLEOTIDE SEQUENCE [LARGE SCALE GENOMIC DNA]</scope>
</reference>
<feature type="domain" description="Secretion system C-terminal sorting" evidence="2">
    <location>
        <begin position="232"/>
        <end position="303"/>
    </location>
</feature>
<organism evidence="3 4">
    <name type="scientific">Candidatus Raymondbacteria bacterium RIFOXYD12_FULL_49_13</name>
    <dbReference type="NCBI Taxonomy" id="1817890"/>
    <lineage>
        <taxon>Bacteria</taxon>
        <taxon>Raymondiibacteriota</taxon>
    </lineage>
</organism>
<accession>A0A1F7FLM1</accession>
<proteinExistence type="predicted"/>
<dbReference type="Pfam" id="PF18962">
    <property type="entry name" value="Por_Secre_tail"/>
    <property type="match status" value="1"/>
</dbReference>
<sequence>MKKLACVLTLAVAMATTVNAQIPNGGFETWEDYPDTGAECQQLNVYQKPDLWVGSLPHGCEYSFSIEKIMESYPAGTGQYSMRIHTDTASGVSGVASSYDGTDLVGDPWFPLPAFPISYRPDALCLYYKYFPAGNDTMGIVCRFYKNGIVMGYAWYASPQTVSTWTPLTIPASYDNSDTPDSASIFLLCFTNVNISNSVLYVDNVSFDSLVTTSEYSYRGTIPGKIKLGQNYPNPFNPTTTISFTLPAKSVVLLKVLDLTGKVVATLASEELSAGSYTRQWNAASMPSGVYMCRLQTGKYTETMELMLLR</sequence>
<feature type="chain" id="PRO_5009528871" description="Secretion system C-terminal sorting domain-containing protein" evidence="1">
    <location>
        <begin position="21"/>
        <end position="310"/>
    </location>
</feature>
<dbReference type="Gene3D" id="2.60.40.4070">
    <property type="match status" value="1"/>
</dbReference>
<evidence type="ECO:0000259" key="2">
    <source>
        <dbReference type="Pfam" id="PF18962"/>
    </source>
</evidence>
<dbReference type="Proteomes" id="UP000179243">
    <property type="component" value="Unassembled WGS sequence"/>
</dbReference>
<dbReference type="NCBIfam" id="TIGR04183">
    <property type="entry name" value="Por_Secre_tail"/>
    <property type="match status" value="1"/>
</dbReference>
<comment type="caution">
    <text evidence="3">The sequence shown here is derived from an EMBL/GenBank/DDBJ whole genome shotgun (WGS) entry which is preliminary data.</text>
</comment>
<evidence type="ECO:0000313" key="4">
    <source>
        <dbReference type="Proteomes" id="UP000179243"/>
    </source>
</evidence>
<keyword evidence="1" id="KW-0732">Signal</keyword>
<dbReference type="AlphaFoldDB" id="A0A1F7FLM1"/>